<gene>
    <name evidence="1" type="ORF">QU605_12145</name>
</gene>
<organism evidence="1 2">
    <name type="scientific">Robiginitalea aurantiaca</name>
    <dbReference type="NCBI Taxonomy" id="3056915"/>
    <lineage>
        <taxon>Bacteria</taxon>
        <taxon>Pseudomonadati</taxon>
        <taxon>Bacteroidota</taxon>
        <taxon>Flavobacteriia</taxon>
        <taxon>Flavobacteriales</taxon>
        <taxon>Flavobacteriaceae</taxon>
        <taxon>Robiginitalea</taxon>
    </lineage>
</organism>
<dbReference type="PANTHER" id="PTHR42685">
    <property type="entry name" value="GERANYLGERANYL DIPHOSPHATE REDUCTASE"/>
    <property type="match status" value="1"/>
</dbReference>
<dbReference type="RefSeq" id="WP_289725594.1">
    <property type="nucleotide sequence ID" value="NZ_JAUDUY010000007.1"/>
</dbReference>
<keyword evidence="2" id="KW-1185">Reference proteome</keyword>
<dbReference type="SUPFAM" id="SSF51905">
    <property type="entry name" value="FAD/NAD(P)-binding domain"/>
    <property type="match status" value="1"/>
</dbReference>
<dbReference type="InterPro" id="IPR036188">
    <property type="entry name" value="FAD/NAD-bd_sf"/>
</dbReference>
<reference evidence="1" key="1">
    <citation type="submission" date="2023-06" db="EMBL/GenBank/DDBJ databases">
        <title>Robiginitalea aurantiacus sp. nov. and Algoriphagus sediminis sp. nov., isolated from coastal sediment.</title>
        <authorList>
            <person name="Zhou Z.Y."/>
            <person name="An J."/>
            <person name="Jia Y.W."/>
            <person name="Du Z.J."/>
        </authorList>
    </citation>
    <scope>NUCLEOTIDE SEQUENCE</scope>
    <source>
        <strain evidence="1">M39</strain>
    </source>
</reference>
<protein>
    <recommendedName>
        <fullName evidence="3">NAD(P)/FAD-dependent oxidoreductase</fullName>
    </recommendedName>
</protein>
<evidence type="ECO:0008006" key="3">
    <source>
        <dbReference type="Google" id="ProtNLM"/>
    </source>
</evidence>
<dbReference type="PANTHER" id="PTHR42685:SF22">
    <property type="entry name" value="CONDITIONED MEDIUM FACTOR RECEPTOR 1"/>
    <property type="match status" value="1"/>
</dbReference>
<sequence>MTHSSTPGIELANGSRIAVIGGGPAGSFFSYYALEYARIFGLSLDLDIFEAKDFTRAGASGCNQCGGIISESLVQDLATDGMIIPSDIIQRKINSYTMHTEQGTRVIHIPSNEHRIASVFRGCGPRGCLDKNVKGFDNYLLGLCHKKGARIIHKKISTVERIDDGILVGHSKTDVNRYDLVVGAVGLNKRSLNLFKNICPAYLKPRVTRTYISEFMMKPADIKECFGSSMHVFLLNLPQITFGALIPKENYVTLVLLGKDINKEVVQRFITSNHVRACFPRDFPVERTMPCQCYPFINVSGGHHAYADRMVMVGDSASSKLYKNGIGAAFITGKAAASTAIFQGISERHFKNYYAPICRDMDRDNKAGELIFHFTKLIQKSPLFKRGILNLIAREQADRHSAFRMSSALWDTFTGSAGYRNILRRFLHPALLGGLLSSSVISNLPSFNSHDYEK</sequence>
<accession>A0ABT7WH90</accession>
<dbReference type="Gene3D" id="3.50.50.60">
    <property type="entry name" value="FAD/NAD(P)-binding domain"/>
    <property type="match status" value="1"/>
</dbReference>
<dbReference type="InterPro" id="IPR050407">
    <property type="entry name" value="Geranylgeranyl_reductase"/>
</dbReference>
<comment type="caution">
    <text evidence="1">The sequence shown here is derived from an EMBL/GenBank/DDBJ whole genome shotgun (WGS) entry which is preliminary data.</text>
</comment>
<proteinExistence type="predicted"/>
<dbReference type="Proteomes" id="UP001174839">
    <property type="component" value="Unassembled WGS sequence"/>
</dbReference>
<name>A0ABT7WH90_9FLAO</name>
<evidence type="ECO:0000313" key="1">
    <source>
        <dbReference type="EMBL" id="MDM9632228.1"/>
    </source>
</evidence>
<evidence type="ECO:0000313" key="2">
    <source>
        <dbReference type="Proteomes" id="UP001174839"/>
    </source>
</evidence>
<dbReference type="EMBL" id="JAUDUY010000007">
    <property type="protein sequence ID" value="MDM9632228.1"/>
    <property type="molecule type" value="Genomic_DNA"/>
</dbReference>